<dbReference type="Proteomes" id="UP000550729">
    <property type="component" value="Unassembled WGS sequence"/>
</dbReference>
<dbReference type="SUPFAM" id="SSF103256">
    <property type="entry name" value="Hypothetical protein TM0160"/>
    <property type="match status" value="1"/>
</dbReference>
<organism evidence="3 4">
    <name type="scientific">Gordonia asplenii</name>
    <dbReference type="NCBI Taxonomy" id="2725283"/>
    <lineage>
        <taxon>Bacteria</taxon>
        <taxon>Bacillati</taxon>
        <taxon>Actinomycetota</taxon>
        <taxon>Actinomycetes</taxon>
        <taxon>Mycobacteriales</taxon>
        <taxon>Gordoniaceae</taxon>
        <taxon>Gordonia</taxon>
    </lineage>
</organism>
<evidence type="ECO:0000259" key="2">
    <source>
        <dbReference type="PROSITE" id="PS51658"/>
    </source>
</evidence>
<name>A0A848KPZ9_9ACTN</name>
<dbReference type="PANTHER" id="PTHR15160">
    <property type="entry name" value="VON HIPPEL-LINDAU PROTEIN"/>
    <property type="match status" value="1"/>
</dbReference>
<proteinExistence type="predicted"/>
<dbReference type="PANTHER" id="PTHR15160:SF1">
    <property type="entry name" value="VON HIPPEL-LINDAU DISEASE TUMOR SUPPRESSOR"/>
    <property type="match status" value="1"/>
</dbReference>
<dbReference type="Pfam" id="PF02577">
    <property type="entry name" value="BFN_dom"/>
    <property type="match status" value="1"/>
</dbReference>
<feature type="domain" description="BFN" evidence="2">
    <location>
        <begin position="1"/>
        <end position="129"/>
    </location>
</feature>
<dbReference type="Gene3D" id="3.10.690.10">
    <property type="entry name" value="Bifunctional nuclease domain"/>
    <property type="match status" value="1"/>
</dbReference>
<dbReference type="RefSeq" id="WP_170192821.1">
    <property type="nucleotide sequence ID" value="NZ_JABBNB010000003.1"/>
</dbReference>
<accession>A0A848KPZ9</accession>
<reference evidence="3 4" key="1">
    <citation type="submission" date="2020-04" db="EMBL/GenBank/DDBJ databases">
        <title>Gordonia sp. nov. TBRC 11910.</title>
        <authorList>
            <person name="Suriyachadkun C."/>
        </authorList>
    </citation>
    <scope>NUCLEOTIDE SEQUENCE [LARGE SCALE GENOMIC DNA]</scope>
    <source>
        <strain evidence="3 4">TBRC 11910</strain>
    </source>
</reference>
<protein>
    <submittedName>
        <fullName evidence="3">Bifunctional nuclease family protein</fullName>
    </submittedName>
</protein>
<feature type="region of interest" description="Disordered" evidence="1">
    <location>
        <begin position="132"/>
        <end position="152"/>
    </location>
</feature>
<dbReference type="InterPro" id="IPR036104">
    <property type="entry name" value="BFN_sf"/>
</dbReference>
<dbReference type="AlphaFoldDB" id="A0A848KPZ9"/>
<gene>
    <name evidence="3" type="ORF">HH308_03685</name>
</gene>
<dbReference type="PROSITE" id="PS51658">
    <property type="entry name" value="BFN"/>
    <property type="match status" value="1"/>
</dbReference>
<dbReference type="GO" id="GO:0004518">
    <property type="term" value="F:nuclease activity"/>
    <property type="evidence" value="ECO:0007669"/>
    <property type="project" value="InterPro"/>
</dbReference>
<evidence type="ECO:0000256" key="1">
    <source>
        <dbReference type="SAM" id="MobiDB-lite"/>
    </source>
</evidence>
<dbReference type="InterPro" id="IPR003729">
    <property type="entry name" value="Bi_nuclease_dom"/>
</dbReference>
<dbReference type="EMBL" id="JABBNB010000003">
    <property type="protein sequence ID" value="NMO00312.1"/>
    <property type="molecule type" value="Genomic_DNA"/>
</dbReference>
<keyword evidence="4" id="KW-1185">Reference proteome</keyword>
<evidence type="ECO:0000313" key="4">
    <source>
        <dbReference type="Proteomes" id="UP000550729"/>
    </source>
</evidence>
<evidence type="ECO:0000313" key="3">
    <source>
        <dbReference type="EMBL" id="NMO00312.1"/>
    </source>
</evidence>
<sequence>MGEMKVVGIRVEPPQSQPVLLLRETDGERYLAIWIGQSEAASIALRQKGIEPPRPLTHDLIVNLVKAFGRRLVRVRIVDMQEGTFYAEMVFDDDLSVSARPSDAIAVALRVGVPILADEDVLVEAGLIIPDEDTDADEETAAAADDGELSEDEVERFKEFLDSVSPDDFKAGE</sequence>
<comment type="caution">
    <text evidence="3">The sequence shown here is derived from an EMBL/GenBank/DDBJ whole genome shotgun (WGS) entry which is preliminary data.</text>
</comment>